<sequence length="312" mass="35005">MASKSSNTGTTGLTEIFNYETATHSYAIRWTGLGDSASPPLIFVHGTPWSSRVWLPFALSLARKFHVYLFDNPGFGESPLGLPLPRKEHTITKEIALDADLSQQSEVFAALFKHWEHNWQGRKANVVAHDHGGLMTLRAHLLHDCEYASLCLIDVVAIGPFGQPLFKLIAQNEHVFKQLTGPVFEGVVEAYIRDAAHTELSKETMEMLKRPWICSEEGRHGFVRQMVQANSRSTEEVEGRYAEVGQKLPVLVIWGKEDKWIPVVDAERLKQKLNAKDAVVIEEAGHLIMYDQGERFGVELGLWLSPFSKATS</sequence>
<dbReference type="EMBL" id="KN847317">
    <property type="protein sequence ID" value="KIW60790.1"/>
    <property type="molecule type" value="Genomic_DNA"/>
</dbReference>
<gene>
    <name evidence="2" type="ORF">PV05_00978</name>
</gene>
<keyword evidence="3" id="KW-1185">Reference proteome</keyword>
<dbReference type="Pfam" id="PF12697">
    <property type="entry name" value="Abhydrolase_6"/>
    <property type="match status" value="1"/>
</dbReference>
<dbReference type="Proteomes" id="UP000054342">
    <property type="component" value="Unassembled WGS sequence"/>
</dbReference>
<dbReference type="HOGENOM" id="CLU_020336_13_3_1"/>
<dbReference type="PANTHER" id="PTHR43689:SF8">
    <property type="entry name" value="ALPHA_BETA-HYDROLASES SUPERFAMILY PROTEIN"/>
    <property type="match status" value="1"/>
</dbReference>
<evidence type="ECO:0000313" key="3">
    <source>
        <dbReference type="Proteomes" id="UP000054342"/>
    </source>
</evidence>
<protein>
    <recommendedName>
        <fullName evidence="1">AB hydrolase-1 domain-containing protein</fullName>
    </recommendedName>
</protein>
<dbReference type="AlphaFoldDB" id="A0A0D2F1F9"/>
<proteinExistence type="predicted"/>
<feature type="domain" description="AB hydrolase-1" evidence="1">
    <location>
        <begin position="41"/>
        <end position="296"/>
    </location>
</feature>
<dbReference type="STRING" id="348802.A0A0D2F1F9"/>
<dbReference type="GeneID" id="25322886"/>
<organism evidence="2 3">
    <name type="scientific">Exophiala xenobiotica</name>
    <dbReference type="NCBI Taxonomy" id="348802"/>
    <lineage>
        <taxon>Eukaryota</taxon>
        <taxon>Fungi</taxon>
        <taxon>Dikarya</taxon>
        <taxon>Ascomycota</taxon>
        <taxon>Pezizomycotina</taxon>
        <taxon>Eurotiomycetes</taxon>
        <taxon>Chaetothyriomycetidae</taxon>
        <taxon>Chaetothyriales</taxon>
        <taxon>Herpotrichiellaceae</taxon>
        <taxon>Exophiala</taxon>
    </lineage>
</organism>
<evidence type="ECO:0000313" key="2">
    <source>
        <dbReference type="EMBL" id="KIW60790.1"/>
    </source>
</evidence>
<dbReference type="SUPFAM" id="SSF53474">
    <property type="entry name" value="alpha/beta-Hydrolases"/>
    <property type="match status" value="1"/>
</dbReference>
<accession>A0A0D2F1F9</accession>
<dbReference type="RefSeq" id="XP_013321374.1">
    <property type="nucleotide sequence ID" value="XM_013465920.1"/>
</dbReference>
<name>A0A0D2F1F9_9EURO</name>
<dbReference type="Gene3D" id="3.40.50.1820">
    <property type="entry name" value="alpha/beta hydrolase"/>
    <property type="match status" value="1"/>
</dbReference>
<dbReference type="InterPro" id="IPR000073">
    <property type="entry name" value="AB_hydrolase_1"/>
</dbReference>
<evidence type="ECO:0000259" key="1">
    <source>
        <dbReference type="Pfam" id="PF12697"/>
    </source>
</evidence>
<dbReference type="PANTHER" id="PTHR43689">
    <property type="entry name" value="HYDROLASE"/>
    <property type="match status" value="1"/>
</dbReference>
<dbReference type="InterPro" id="IPR029058">
    <property type="entry name" value="AB_hydrolase_fold"/>
</dbReference>
<reference evidence="2 3" key="1">
    <citation type="submission" date="2015-01" db="EMBL/GenBank/DDBJ databases">
        <title>The Genome Sequence of Exophiala xenobiotica CBS118157.</title>
        <authorList>
            <consortium name="The Broad Institute Genomics Platform"/>
            <person name="Cuomo C."/>
            <person name="de Hoog S."/>
            <person name="Gorbushina A."/>
            <person name="Stielow B."/>
            <person name="Teixiera M."/>
            <person name="Abouelleil A."/>
            <person name="Chapman S.B."/>
            <person name="Priest M."/>
            <person name="Young S.K."/>
            <person name="Wortman J."/>
            <person name="Nusbaum C."/>
            <person name="Birren B."/>
        </authorList>
    </citation>
    <scope>NUCLEOTIDE SEQUENCE [LARGE SCALE GENOMIC DNA]</scope>
    <source>
        <strain evidence="2 3">CBS 118157</strain>
    </source>
</reference>
<dbReference type="OrthoDB" id="6431331at2759"/>